<protein>
    <submittedName>
        <fullName evidence="1">Uncharacterized protein</fullName>
    </submittedName>
</protein>
<name>A0A7S5GG51_KLEPN</name>
<gene>
    <name evidence="1" type="ORF">pKpnB199_00027</name>
</gene>
<dbReference type="EMBL" id="MK552108">
    <property type="protein sequence ID" value="QGW58534.1"/>
    <property type="molecule type" value="Genomic_DNA"/>
</dbReference>
<keyword evidence="1" id="KW-0614">Plasmid</keyword>
<geneLocation type="plasmid" evidence="1">
    <name>pKpnB199</name>
</geneLocation>
<organism evidence="1">
    <name type="scientific">Klebsiella pneumoniae</name>
    <dbReference type="NCBI Taxonomy" id="573"/>
    <lineage>
        <taxon>Bacteria</taxon>
        <taxon>Pseudomonadati</taxon>
        <taxon>Pseudomonadota</taxon>
        <taxon>Gammaproteobacteria</taxon>
        <taxon>Enterobacterales</taxon>
        <taxon>Enterobacteriaceae</taxon>
        <taxon>Klebsiella/Raoultella group</taxon>
        <taxon>Klebsiella</taxon>
        <taxon>Klebsiella pneumoniae complex</taxon>
    </lineage>
</organism>
<reference evidence="1" key="1">
    <citation type="submission" date="2019-02" db="EMBL/GenBank/DDBJ databases">
        <title>Klebsiella pneumoniae strain B199 multidrug resistance plasmid pKpnB199.</title>
        <authorList>
            <person name="Navon-Venezia S."/>
            <person name="Kondratyeva K."/>
            <person name="Gancz A."/>
        </authorList>
    </citation>
    <scope>NUCLEOTIDE SEQUENCE</scope>
    <source>
        <strain evidence="1">B199</strain>
        <plasmid evidence="1">pKpnB199</plasmid>
    </source>
</reference>
<sequence length="39" mass="4587">MFKTQFLMSGKRKRFIGRDCNFWMIIKSCENLGGDKSVN</sequence>
<evidence type="ECO:0000313" key="1">
    <source>
        <dbReference type="EMBL" id="QGW58534.1"/>
    </source>
</evidence>
<dbReference type="AlphaFoldDB" id="A0A7S5GG51"/>
<proteinExistence type="predicted"/>
<accession>A0A7S5GG51</accession>